<proteinExistence type="predicted"/>
<evidence type="ECO:0000313" key="1">
    <source>
        <dbReference type="EMBL" id="GGX97647.1"/>
    </source>
</evidence>
<dbReference type="InterPro" id="IPR025990">
    <property type="entry name" value="zinc_ribbon_bacterial"/>
</dbReference>
<keyword evidence="2" id="KW-1185">Reference proteome</keyword>
<dbReference type="Pfam" id="PF14255">
    <property type="entry name" value="Zn_ribbon_21"/>
    <property type="match status" value="1"/>
</dbReference>
<comment type="caution">
    <text evidence="1">The sequence shown here is derived from an EMBL/GenBank/DDBJ whole genome shotgun (WGS) entry which is preliminary data.</text>
</comment>
<sequence length="80" mass="9038">MGVVHCRRERSMHEEMLTSHLVHCPYCSTEFDLLVDASQGSHQTWEDCPRCCAPIQVMVTVSPHSGELEGVIVNRDDEVL</sequence>
<accession>A0ABQ2YZ55</accession>
<gene>
    <name evidence="1" type="ORF">GCM10007160_26560</name>
</gene>
<dbReference type="Proteomes" id="UP000653056">
    <property type="component" value="Unassembled WGS sequence"/>
</dbReference>
<protein>
    <recommendedName>
        <fullName evidence="3">CPXCG motif-containing cysteine-rich protein</fullName>
    </recommendedName>
</protein>
<evidence type="ECO:0000313" key="2">
    <source>
        <dbReference type="Proteomes" id="UP000653056"/>
    </source>
</evidence>
<organism evidence="1 2">
    <name type="scientific">Litchfieldella qijiaojingensis</name>
    <dbReference type="NCBI Taxonomy" id="980347"/>
    <lineage>
        <taxon>Bacteria</taxon>
        <taxon>Pseudomonadati</taxon>
        <taxon>Pseudomonadota</taxon>
        <taxon>Gammaproteobacteria</taxon>
        <taxon>Oceanospirillales</taxon>
        <taxon>Halomonadaceae</taxon>
        <taxon>Litchfieldella</taxon>
    </lineage>
</organism>
<reference evidence="2" key="1">
    <citation type="journal article" date="2019" name="Int. J. Syst. Evol. Microbiol.">
        <title>The Global Catalogue of Microorganisms (GCM) 10K type strain sequencing project: providing services to taxonomists for standard genome sequencing and annotation.</title>
        <authorList>
            <consortium name="The Broad Institute Genomics Platform"/>
            <consortium name="The Broad Institute Genome Sequencing Center for Infectious Disease"/>
            <person name="Wu L."/>
            <person name="Ma J."/>
        </authorList>
    </citation>
    <scope>NUCLEOTIDE SEQUENCE [LARGE SCALE GENOMIC DNA]</scope>
    <source>
        <strain evidence="2">KCTC 22228</strain>
    </source>
</reference>
<name>A0ABQ2YZ55_9GAMM</name>
<dbReference type="EMBL" id="BMXS01000013">
    <property type="protein sequence ID" value="GGX97647.1"/>
    <property type="molecule type" value="Genomic_DNA"/>
</dbReference>
<evidence type="ECO:0008006" key="3">
    <source>
        <dbReference type="Google" id="ProtNLM"/>
    </source>
</evidence>